<accession>A0A914KHH4</accession>
<dbReference type="SUPFAM" id="SSF56112">
    <property type="entry name" value="Protein kinase-like (PK-like)"/>
    <property type="match status" value="1"/>
</dbReference>
<dbReference type="InterPro" id="IPR011009">
    <property type="entry name" value="Kinase-like_dom_sf"/>
</dbReference>
<dbReference type="PROSITE" id="PS50011">
    <property type="entry name" value="PROTEIN_KINASE_DOM"/>
    <property type="match status" value="1"/>
</dbReference>
<dbReference type="Gene3D" id="3.20.20.80">
    <property type="entry name" value="Glycosidases"/>
    <property type="match status" value="1"/>
</dbReference>
<comment type="similarity">
    <text evidence="1">Belongs to the glycosyl hydrolase 5 (cellulase A) family.</text>
</comment>
<sequence length="815" mass="92385">METLLRQLRGGSLWFSQWLTEFYSPNVVRAVKCTFNSNVIRAAIGPEANGYFGNLDQAINAATVIGDAAIDNGIYFVVDLHYGFQDCDNQDEFNKFTSKAVEFFTRILNKYNGSPNLLLELWNEPKCTWDKISEYHSKVLEAIRNIDSNVVCILGTPNSSSGPSSEVVSNPLRVSNTLYTMHWYAVKDQDHINSQYHLIDNAIRNNIGVFVSEYGDADVSSGAKVDIAATTKFLHFLDVRKISYMKWSFCNRDEVWSVIKHECGASQINQPECLSPSGIAFLRRFKNLKNGNINDDQISPAHGLNALKLQTKTLMEQALLNLTSPEDLPEKKYLDPIEENPTQKSPKKNHNSTNHKSNSPQTDGLGDIQLPRIKTSFQGHNEELLSLRPKIKSAKDKSAYPSRDKHTKVFRKSDIFEESQTAAKHKSKKHIKSNLKKQSSCSSCPESLLTNNGDHAESHSNYDKLYHTTDDIFVHRLKPIRTKKGGNYENESNFDGSERTSIIELRKKLKNSKRNVIDEYDRLGSNVSKKSSTSPRSPLISSQPLNETHLDLTQQYSKNDENITNGEFALIEFKSEMIKKHRFVKVALKEMIGNGGVAEVYKGLCCDTRNEIEVAVKLVGFNTINIGTGKGPETLEDLLSDPKNEMRVFKAFHKEYNGYSEESGIIEMIDGGEINNVQYSEYAETKHDFKYVIITELGTKNFLKYIGDKIYERNGLSESELKEELVKPATVQFRMHNVAIHMDFKPQNLVFDSKNELKAIDFGGSLLFADIDVEKEVPVILVGRRTTTRYFLPPELHSLLKSNLDKHYNAKFVHK</sequence>
<dbReference type="Proteomes" id="UP000887563">
    <property type="component" value="Unplaced"/>
</dbReference>
<dbReference type="SMART" id="SM00220">
    <property type="entry name" value="S_TKc"/>
    <property type="match status" value="1"/>
</dbReference>
<dbReference type="PANTHER" id="PTHR34142:SF1">
    <property type="entry name" value="GLYCOSIDE HYDROLASE FAMILY 5 DOMAIN-CONTAINING PROTEIN"/>
    <property type="match status" value="1"/>
</dbReference>
<dbReference type="PANTHER" id="PTHR34142">
    <property type="entry name" value="ENDO-BETA-1,4-GLUCANASE A"/>
    <property type="match status" value="1"/>
</dbReference>
<dbReference type="GO" id="GO:0004553">
    <property type="term" value="F:hydrolase activity, hydrolyzing O-glycosyl compounds"/>
    <property type="evidence" value="ECO:0007669"/>
    <property type="project" value="InterPro"/>
</dbReference>
<dbReference type="InterPro" id="IPR001547">
    <property type="entry name" value="Glyco_hydro_5"/>
</dbReference>
<protein>
    <submittedName>
        <fullName evidence="7">Protein kinase domain-containing protein</fullName>
    </submittedName>
</protein>
<dbReference type="InterPro" id="IPR000719">
    <property type="entry name" value="Prot_kinase_dom"/>
</dbReference>
<dbReference type="SUPFAM" id="SSF51445">
    <property type="entry name" value="(Trans)glycosidases"/>
    <property type="match status" value="1"/>
</dbReference>
<evidence type="ECO:0000313" key="6">
    <source>
        <dbReference type="Proteomes" id="UP000887563"/>
    </source>
</evidence>
<feature type="compositionally biased region" description="Low complexity" evidence="4">
    <location>
        <begin position="351"/>
        <end position="360"/>
    </location>
</feature>
<keyword evidence="3" id="KW-0326">Glycosidase</keyword>
<reference evidence="7" key="1">
    <citation type="submission" date="2022-11" db="UniProtKB">
        <authorList>
            <consortium name="WormBaseParasite"/>
        </authorList>
    </citation>
    <scope>IDENTIFICATION</scope>
</reference>
<dbReference type="AlphaFoldDB" id="A0A914KHH4"/>
<keyword evidence="2" id="KW-0378">Hydrolase</keyword>
<evidence type="ECO:0000259" key="5">
    <source>
        <dbReference type="PROSITE" id="PS50011"/>
    </source>
</evidence>
<dbReference type="GO" id="GO:0005524">
    <property type="term" value="F:ATP binding"/>
    <property type="evidence" value="ECO:0007669"/>
    <property type="project" value="InterPro"/>
</dbReference>
<feature type="region of interest" description="Disordered" evidence="4">
    <location>
        <begin position="330"/>
        <end position="367"/>
    </location>
</feature>
<name>A0A914KHH4_MELIC</name>
<evidence type="ECO:0000256" key="1">
    <source>
        <dbReference type="ARBA" id="ARBA00005641"/>
    </source>
</evidence>
<dbReference type="Pfam" id="PF00150">
    <property type="entry name" value="Cellulase"/>
    <property type="match status" value="1"/>
</dbReference>
<feature type="compositionally biased region" description="Basic residues" evidence="4">
    <location>
        <begin position="423"/>
        <end position="435"/>
    </location>
</feature>
<feature type="region of interest" description="Disordered" evidence="4">
    <location>
        <begin position="420"/>
        <end position="444"/>
    </location>
</feature>
<dbReference type="WBParaSite" id="Minc3s00003g00169">
    <property type="protein sequence ID" value="Minc3s00003g00169"/>
    <property type="gene ID" value="Minc3s00003g00169"/>
</dbReference>
<keyword evidence="6" id="KW-1185">Reference proteome</keyword>
<evidence type="ECO:0000256" key="4">
    <source>
        <dbReference type="SAM" id="MobiDB-lite"/>
    </source>
</evidence>
<dbReference type="InterPro" id="IPR017853">
    <property type="entry name" value="GH"/>
</dbReference>
<evidence type="ECO:0000256" key="2">
    <source>
        <dbReference type="ARBA" id="ARBA00022801"/>
    </source>
</evidence>
<evidence type="ECO:0000256" key="3">
    <source>
        <dbReference type="ARBA" id="ARBA00023295"/>
    </source>
</evidence>
<proteinExistence type="inferred from homology"/>
<dbReference type="GO" id="GO:0004672">
    <property type="term" value="F:protein kinase activity"/>
    <property type="evidence" value="ECO:0007669"/>
    <property type="project" value="InterPro"/>
</dbReference>
<dbReference type="Gene3D" id="1.10.510.10">
    <property type="entry name" value="Transferase(Phosphotransferase) domain 1"/>
    <property type="match status" value="1"/>
</dbReference>
<evidence type="ECO:0000313" key="7">
    <source>
        <dbReference type="WBParaSite" id="Minc3s00003g00169"/>
    </source>
</evidence>
<organism evidence="6 7">
    <name type="scientific">Meloidogyne incognita</name>
    <name type="common">Southern root-knot nematode worm</name>
    <name type="synonym">Oxyuris incognita</name>
    <dbReference type="NCBI Taxonomy" id="6306"/>
    <lineage>
        <taxon>Eukaryota</taxon>
        <taxon>Metazoa</taxon>
        <taxon>Ecdysozoa</taxon>
        <taxon>Nematoda</taxon>
        <taxon>Chromadorea</taxon>
        <taxon>Rhabditida</taxon>
        <taxon>Tylenchina</taxon>
        <taxon>Tylenchomorpha</taxon>
        <taxon>Tylenchoidea</taxon>
        <taxon>Meloidogynidae</taxon>
        <taxon>Meloidogyninae</taxon>
        <taxon>Meloidogyne</taxon>
        <taxon>Meloidogyne incognita group</taxon>
    </lineage>
</organism>
<dbReference type="GO" id="GO:0000272">
    <property type="term" value="P:polysaccharide catabolic process"/>
    <property type="evidence" value="ECO:0007669"/>
    <property type="project" value="InterPro"/>
</dbReference>
<feature type="domain" description="Protein kinase" evidence="5">
    <location>
        <begin position="586"/>
        <end position="815"/>
    </location>
</feature>